<evidence type="ECO:0000313" key="2">
    <source>
        <dbReference type="EMBL" id="GGP23793.1"/>
    </source>
</evidence>
<accession>A0ABQ2PEP4</accession>
<proteinExistence type="predicted"/>
<evidence type="ECO:0000313" key="3">
    <source>
        <dbReference type="Proteomes" id="UP000637267"/>
    </source>
</evidence>
<keyword evidence="1" id="KW-0472">Membrane</keyword>
<reference evidence="3" key="1">
    <citation type="journal article" date="2019" name="Int. J. Syst. Evol. Microbiol.">
        <title>The Global Catalogue of Microorganisms (GCM) 10K type strain sequencing project: providing services to taxonomists for standard genome sequencing and annotation.</title>
        <authorList>
            <consortium name="The Broad Institute Genomics Platform"/>
            <consortium name="The Broad Institute Genome Sequencing Center for Infectious Disease"/>
            <person name="Wu L."/>
            <person name="Ma J."/>
        </authorList>
    </citation>
    <scope>NUCLEOTIDE SEQUENCE [LARGE SCALE GENOMIC DNA]</scope>
    <source>
        <strain evidence="3">CGMCC 1.8859</strain>
    </source>
</reference>
<keyword evidence="3" id="KW-1185">Reference proteome</keyword>
<organism evidence="2 3">
    <name type="scientific">Silvimonas iriomotensis</name>
    <dbReference type="NCBI Taxonomy" id="449662"/>
    <lineage>
        <taxon>Bacteria</taxon>
        <taxon>Pseudomonadati</taxon>
        <taxon>Pseudomonadota</taxon>
        <taxon>Betaproteobacteria</taxon>
        <taxon>Neisseriales</taxon>
        <taxon>Chitinibacteraceae</taxon>
        <taxon>Silvimonas</taxon>
    </lineage>
</organism>
<sequence length="148" mass="17054">MNDSPRKLELLKHQLSSKLEAQKWDYRRQELAFLEAGQHLRALNQIMWQVPSMTIALTGGLWYGTTQVDSAVPKILLLLFAFIVDIATIFVLSRLRDIIEKQIQIQNSFTAPASTYVVQVSPQKKERDRIVVKCWAVDLHPNLTHLMQ</sequence>
<name>A0ABQ2PEP4_9NEIS</name>
<feature type="transmembrane region" description="Helical" evidence="1">
    <location>
        <begin position="46"/>
        <end position="63"/>
    </location>
</feature>
<protein>
    <submittedName>
        <fullName evidence="2">Uncharacterized protein</fullName>
    </submittedName>
</protein>
<evidence type="ECO:0000256" key="1">
    <source>
        <dbReference type="SAM" id="Phobius"/>
    </source>
</evidence>
<keyword evidence="1" id="KW-1133">Transmembrane helix</keyword>
<dbReference type="EMBL" id="BMLX01000007">
    <property type="protein sequence ID" value="GGP23793.1"/>
    <property type="molecule type" value="Genomic_DNA"/>
</dbReference>
<comment type="caution">
    <text evidence="2">The sequence shown here is derived from an EMBL/GenBank/DDBJ whole genome shotgun (WGS) entry which is preliminary data.</text>
</comment>
<keyword evidence="1" id="KW-0812">Transmembrane</keyword>
<dbReference type="Proteomes" id="UP000637267">
    <property type="component" value="Unassembled WGS sequence"/>
</dbReference>
<dbReference type="RefSeq" id="WP_188706557.1">
    <property type="nucleotide sequence ID" value="NZ_BMLX01000007.1"/>
</dbReference>
<gene>
    <name evidence="2" type="ORF">GCM10010970_37930</name>
</gene>
<feature type="transmembrane region" description="Helical" evidence="1">
    <location>
        <begin position="75"/>
        <end position="95"/>
    </location>
</feature>